<dbReference type="EMBL" id="LUGG01000007">
    <property type="protein sequence ID" value="OBZ73245.1"/>
    <property type="molecule type" value="Genomic_DNA"/>
</dbReference>
<reference evidence="2 3" key="1">
    <citation type="submission" date="2016-03" db="EMBL/GenBank/DDBJ databases">
        <title>Whole genome sequencing of Grifola frondosa 9006-11.</title>
        <authorList>
            <person name="Min B."/>
            <person name="Park H."/>
            <person name="Kim J.-G."/>
            <person name="Cho H."/>
            <person name="Oh Y.-L."/>
            <person name="Kong W.-S."/>
            <person name="Choi I.-G."/>
        </authorList>
    </citation>
    <scope>NUCLEOTIDE SEQUENCE [LARGE SCALE GENOMIC DNA]</scope>
    <source>
        <strain evidence="2 3">9006-11</strain>
    </source>
</reference>
<comment type="caution">
    <text evidence="2">The sequence shown here is derived from an EMBL/GenBank/DDBJ whole genome shotgun (WGS) entry which is preliminary data.</text>
</comment>
<protein>
    <submittedName>
        <fullName evidence="2">Uncharacterized protein</fullName>
    </submittedName>
</protein>
<name>A0A1C7M8L2_GRIFR</name>
<dbReference type="AlphaFoldDB" id="A0A1C7M8L2"/>
<sequence>MFATQLLQTESHCLSSGDTAKDPNSKRIREKLNDVVQREFRHAVFDDPSFLDNILPIPSNVDIHKIVLTLSERRSRVSISYDKLQWLDIPERKPPKVVSWTPHSSQRSTCKALAWFFNAVLEVLGSTYDSAHLSNDDDSDAFFGRLLFQVWA</sequence>
<feature type="compositionally biased region" description="Polar residues" evidence="1">
    <location>
        <begin position="1"/>
        <end position="18"/>
    </location>
</feature>
<feature type="region of interest" description="Disordered" evidence="1">
    <location>
        <begin position="1"/>
        <end position="24"/>
    </location>
</feature>
<accession>A0A1C7M8L2</accession>
<dbReference type="Proteomes" id="UP000092993">
    <property type="component" value="Unassembled WGS sequence"/>
</dbReference>
<evidence type="ECO:0000313" key="2">
    <source>
        <dbReference type="EMBL" id="OBZ73245.1"/>
    </source>
</evidence>
<proteinExistence type="predicted"/>
<gene>
    <name evidence="2" type="ORF">A0H81_06710</name>
</gene>
<evidence type="ECO:0000256" key="1">
    <source>
        <dbReference type="SAM" id="MobiDB-lite"/>
    </source>
</evidence>
<keyword evidence="3" id="KW-1185">Reference proteome</keyword>
<organism evidence="2 3">
    <name type="scientific">Grifola frondosa</name>
    <name type="common">Maitake</name>
    <name type="synonym">Polyporus frondosus</name>
    <dbReference type="NCBI Taxonomy" id="5627"/>
    <lineage>
        <taxon>Eukaryota</taxon>
        <taxon>Fungi</taxon>
        <taxon>Dikarya</taxon>
        <taxon>Basidiomycota</taxon>
        <taxon>Agaricomycotina</taxon>
        <taxon>Agaricomycetes</taxon>
        <taxon>Polyporales</taxon>
        <taxon>Grifolaceae</taxon>
        <taxon>Grifola</taxon>
    </lineage>
</organism>
<evidence type="ECO:0000313" key="3">
    <source>
        <dbReference type="Proteomes" id="UP000092993"/>
    </source>
</evidence>